<name>A0A2N0NVD0_9GLOM</name>
<accession>A0A2N0NVD0</accession>
<dbReference type="VEuPathDB" id="FungiDB:FUN_023680"/>
<dbReference type="VEuPathDB" id="FungiDB:RhiirA1_475569"/>
<proteinExistence type="predicted"/>
<gene>
    <name evidence="2" type="ORF">RhiirA5_431221</name>
</gene>
<dbReference type="VEuPathDB" id="FungiDB:RhiirFUN_026707"/>
<organism evidence="2 3">
    <name type="scientific">Rhizophagus irregularis</name>
    <dbReference type="NCBI Taxonomy" id="588596"/>
    <lineage>
        <taxon>Eukaryota</taxon>
        <taxon>Fungi</taxon>
        <taxon>Fungi incertae sedis</taxon>
        <taxon>Mucoromycota</taxon>
        <taxon>Glomeromycotina</taxon>
        <taxon>Glomeromycetes</taxon>
        <taxon>Glomerales</taxon>
        <taxon>Glomeraceae</taxon>
        <taxon>Rhizophagus</taxon>
    </lineage>
</organism>
<dbReference type="Pfam" id="PF26638">
    <property type="entry name" value="DUF8211"/>
    <property type="match status" value="1"/>
</dbReference>
<protein>
    <recommendedName>
        <fullName evidence="1">DUF8211 domain-containing protein</fullName>
    </recommendedName>
</protein>
<sequence length="440" mass="52347">MFHNRRACVSHHKHLDLFHNFKKLTLISNDITNNKQFHATRIHQYWNIRKKKHIYSNRLGISYDVSYLANGYKFLHFLKDRRMYRKRLDNFRLHHSGSSTRSKKQKNRFQRACRSVFYNRGNNQKSHRRVDNLVDKLHRARQHRFLFLPSQYINKPIQHLKYHKRLVLRDEQYYAFPIPPDLNSAKAAAVALANLDPPLRLCPGNNLTTDTNSSTNTSQPILSKDKNTWHDKLGIWIQNDLFPYVSDEPVYISKRQATLKGRQHAPGSTEWLTVIRKRKKAHESAERQEKECLLREEDLSARAKLWGTSSNSIEYREEMTKDLTKFQEHYHKKITPLIERRAVLENRIKQGKNVYKTNKQLFQLEQELGVFKIDYFSVMDDNAYHYRYKGHTSDDTKKLELRPHKRPPIPHTNTDRAVTYIKKARLDTLSPEDFKVFTPT</sequence>
<reference evidence="2 3" key="1">
    <citation type="submission" date="2016-04" db="EMBL/GenBank/DDBJ databases">
        <title>Genome analyses suggest a sexual origin of heterokaryosis in a supposedly ancient asexual fungus.</title>
        <authorList>
            <person name="Ropars J."/>
            <person name="Sedzielewska K."/>
            <person name="Noel J."/>
            <person name="Charron P."/>
            <person name="Farinelli L."/>
            <person name="Marton T."/>
            <person name="Kruger M."/>
            <person name="Pelin A."/>
            <person name="Brachmann A."/>
            <person name="Corradi N."/>
        </authorList>
    </citation>
    <scope>NUCLEOTIDE SEQUENCE [LARGE SCALE GENOMIC DNA]</scope>
    <source>
        <strain evidence="2 3">A5</strain>
    </source>
</reference>
<dbReference type="EMBL" id="LLXJ01002590">
    <property type="protein sequence ID" value="PKB98539.1"/>
    <property type="molecule type" value="Genomic_DNA"/>
</dbReference>
<reference evidence="2 3" key="2">
    <citation type="submission" date="2017-09" db="EMBL/GenBank/DDBJ databases">
        <title>Extensive intraspecific genome diversity in a model arbuscular mycorrhizal fungus.</title>
        <authorList>
            <person name="Chen E.C."/>
            <person name="Morin E."/>
            <person name="Beaudet D."/>
            <person name="Noel J."/>
            <person name="Ndikumana S."/>
            <person name="Charron P."/>
            <person name="St-Onge C."/>
            <person name="Giorgi J."/>
            <person name="Grigoriev I.V."/>
            <person name="Roux C."/>
            <person name="Martin F.M."/>
            <person name="Corradi N."/>
        </authorList>
    </citation>
    <scope>NUCLEOTIDE SEQUENCE [LARGE SCALE GENOMIC DNA]</scope>
    <source>
        <strain evidence="2 3">A5</strain>
    </source>
</reference>
<comment type="caution">
    <text evidence="2">The sequence shown here is derived from an EMBL/GenBank/DDBJ whole genome shotgun (WGS) entry which is preliminary data.</text>
</comment>
<feature type="domain" description="DUF8211" evidence="1">
    <location>
        <begin position="38"/>
        <end position="178"/>
    </location>
</feature>
<dbReference type="AlphaFoldDB" id="A0A2N0NVD0"/>
<evidence type="ECO:0000259" key="1">
    <source>
        <dbReference type="Pfam" id="PF26638"/>
    </source>
</evidence>
<dbReference type="InterPro" id="IPR058524">
    <property type="entry name" value="DUF8211"/>
</dbReference>
<evidence type="ECO:0000313" key="3">
    <source>
        <dbReference type="Proteomes" id="UP000232722"/>
    </source>
</evidence>
<dbReference type="Proteomes" id="UP000232722">
    <property type="component" value="Unassembled WGS sequence"/>
</dbReference>
<evidence type="ECO:0000313" key="2">
    <source>
        <dbReference type="EMBL" id="PKB98539.1"/>
    </source>
</evidence>